<proteinExistence type="predicted"/>
<organism evidence="6 7">
    <name type="scientific">Mycena chlorophos</name>
    <name type="common">Agaric fungus</name>
    <name type="synonym">Agaricus chlorophos</name>
    <dbReference type="NCBI Taxonomy" id="658473"/>
    <lineage>
        <taxon>Eukaryota</taxon>
        <taxon>Fungi</taxon>
        <taxon>Dikarya</taxon>
        <taxon>Basidiomycota</taxon>
        <taxon>Agaricomycotina</taxon>
        <taxon>Agaricomycetes</taxon>
        <taxon>Agaricomycetidae</taxon>
        <taxon>Agaricales</taxon>
        <taxon>Marasmiineae</taxon>
        <taxon>Mycenaceae</taxon>
        <taxon>Mycena</taxon>
    </lineage>
</organism>
<evidence type="ECO:0000256" key="2">
    <source>
        <dbReference type="ARBA" id="ARBA00022771"/>
    </source>
</evidence>
<feature type="domain" description="MYND-type" evidence="5">
    <location>
        <begin position="307"/>
        <end position="348"/>
    </location>
</feature>
<dbReference type="Gene3D" id="6.10.140.2220">
    <property type="match status" value="1"/>
</dbReference>
<keyword evidence="1" id="KW-0479">Metal-binding</keyword>
<dbReference type="SUPFAM" id="SSF144232">
    <property type="entry name" value="HIT/MYND zinc finger-like"/>
    <property type="match status" value="1"/>
</dbReference>
<keyword evidence="2 4" id="KW-0863">Zinc-finger</keyword>
<dbReference type="PROSITE" id="PS50865">
    <property type="entry name" value="ZF_MYND_2"/>
    <property type="match status" value="1"/>
</dbReference>
<evidence type="ECO:0000256" key="3">
    <source>
        <dbReference type="ARBA" id="ARBA00022833"/>
    </source>
</evidence>
<reference evidence="6" key="1">
    <citation type="submission" date="2014-09" db="EMBL/GenBank/DDBJ databases">
        <title>Genome sequence of the luminous mushroom Mycena chlorophos for searching fungal bioluminescence genes.</title>
        <authorList>
            <person name="Tanaka Y."/>
            <person name="Kasuga D."/>
            <person name="Oba Y."/>
            <person name="Hase S."/>
            <person name="Sato K."/>
            <person name="Oba Y."/>
            <person name="Sakakibara Y."/>
        </authorList>
    </citation>
    <scope>NUCLEOTIDE SEQUENCE</scope>
</reference>
<keyword evidence="7" id="KW-1185">Reference proteome</keyword>
<keyword evidence="3" id="KW-0862">Zinc</keyword>
<accession>A0ABQ0L416</accession>
<dbReference type="Pfam" id="PF01753">
    <property type="entry name" value="zf-MYND"/>
    <property type="match status" value="1"/>
</dbReference>
<name>A0ABQ0L416_MYCCL</name>
<dbReference type="EMBL" id="DF841952">
    <property type="protein sequence ID" value="GAT45905.1"/>
    <property type="molecule type" value="Genomic_DNA"/>
</dbReference>
<evidence type="ECO:0000256" key="4">
    <source>
        <dbReference type="PROSITE-ProRule" id="PRU00134"/>
    </source>
</evidence>
<evidence type="ECO:0000256" key="1">
    <source>
        <dbReference type="ARBA" id="ARBA00022723"/>
    </source>
</evidence>
<evidence type="ECO:0000259" key="5">
    <source>
        <dbReference type="PROSITE" id="PS50865"/>
    </source>
</evidence>
<evidence type="ECO:0000313" key="7">
    <source>
        <dbReference type="Proteomes" id="UP000815677"/>
    </source>
</evidence>
<dbReference type="Proteomes" id="UP000815677">
    <property type="component" value="Unassembled WGS sequence"/>
</dbReference>
<evidence type="ECO:0000313" key="6">
    <source>
        <dbReference type="EMBL" id="GAT45905.1"/>
    </source>
</evidence>
<protein>
    <recommendedName>
        <fullName evidence="5">MYND-type domain-containing protein</fullName>
    </recommendedName>
</protein>
<dbReference type="InterPro" id="IPR002893">
    <property type="entry name" value="Znf_MYND"/>
</dbReference>
<sequence>MHLPQRMYGGEAARLLAENPRLYSLLGRAWREMLVVEAEDHRARNLTSNAGASLSIHAISWTLLYHGHKLLWKDGPHMDQLLLGVGGTWDHLASLICQHLRQSSPSGGTPLTTVSTETIFQIERIYAVLGFIPGPDHVLRAPRPEFRTALVRHGLVSTLIRVVLPLASNPPAELGEYKNVPVDTLNLLTNWVLKDVRSDMRMVDALDAGFLRFLLGIARTTGTNPQAKQPIQFFLESGFAQHCVYLSVLRALRRALPTVSNLDPEKVFTQIGLGDAWRKFVEFVHDRLEIVERFDSGELTQWRVCDDMKCGRVGPKREFKRCAGCCAVWYCNLDCQKADWSQGHRQECKTLAQTLAQDHAMLVRGDRSFQRALLNYDYASRQTNLTLQYRPFLDDAGPQRSAMIYDYRWGTLRPHIGGKACHAAAATRATIARADRSDGRAQLSAIRFVQGPDVRERFLMLRFASRHFNLAVKQIPAQLVATMPVAVYPPEMVHRVDALTEHAGKWTH</sequence>
<gene>
    <name evidence="6" type="ORF">MCHLO_03456</name>
</gene>